<reference evidence="1" key="1">
    <citation type="submission" date="2020-08" db="EMBL/GenBank/DDBJ databases">
        <title>Spodoptera exigua strain:BAW_Kor-Di-RS1 Genome sequencing and assembly.</title>
        <authorList>
            <person name="Kim J."/>
            <person name="Nam H.Y."/>
            <person name="Kwon M."/>
            <person name="Choi J.H."/>
            <person name="Cho S.R."/>
            <person name="Kim G.-H."/>
        </authorList>
    </citation>
    <scope>NUCLEOTIDE SEQUENCE</scope>
    <source>
        <strain evidence="1">BAW_Kor-Di-RS1</strain>
        <tissue evidence="1">Whole-body</tissue>
    </source>
</reference>
<comment type="caution">
    <text evidence="1">The sequence shown here is derived from an EMBL/GenBank/DDBJ whole genome shotgun (WGS) entry which is preliminary data.</text>
</comment>
<sequence>LNVPHPYRTGLGDESARNAEVRSSGCTQTWQPGAKDCVHCDLCAAMLHGSVTNARPSCDLHERRCEEEVKQLASGVVASVSVIMNDNDSHCKFVNRIGVCTVLHPALEAANSNGDLRSLSRGLITDVMVVYSSEVKRSATVLATKLYVELVFILREVGMSEKGSIKNPVGYSKKVIVHLNNYAEPFMYSH</sequence>
<feature type="non-terminal residue" evidence="1">
    <location>
        <position position="190"/>
    </location>
</feature>
<keyword evidence="2" id="KW-1185">Reference proteome</keyword>
<dbReference type="AlphaFoldDB" id="A0A835GHP8"/>
<gene>
    <name evidence="1" type="ORF">HW555_006513</name>
</gene>
<proteinExistence type="predicted"/>
<evidence type="ECO:0000313" key="2">
    <source>
        <dbReference type="Proteomes" id="UP000648187"/>
    </source>
</evidence>
<name>A0A835GHP8_SPOEX</name>
<organism evidence="1 2">
    <name type="scientific">Spodoptera exigua</name>
    <name type="common">Beet armyworm</name>
    <name type="synonym">Noctua fulgens</name>
    <dbReference type="NCBI Taxonomy" id="7107"/>
    <lineage>
        <taxon>Eukaryota</taxon>
        <taxon>Metazoa</taxon>
        <taxon>Ecdysozoa</taxon>
        <taxon>Arthropoda</taxon>
        <taxon>Hexapoda</taxon>
        <taxon>Insecta</taxon>
        <taxon>Pterygota</taxon>
        <taxon>Neoptera</taxon>
        <taxon>Endopterygota</taxon>
        <taxon>Lepidoptera</taxon>
        <taxon>Glossata</taxon>
        <taxon>Ditrysia</taxon>
        <taxon>Noctuoidea</taxon>
        <taxon>Noctuidae</taxon>
        <taxon>Amphipyrinae</taxon>
        <taxon>Spodoptera</taxon>
    </lineage>
</organism>
<dbReference type="EMBL" id="JACKWZ010000098">
    <property type="protein sequence ID" value="KAF9415990.1"/>
    <property type="molecule type" value="Genomic_DNA"/>
</dbReference>
<protein>
    <submittedName>
        <fullName evidence="1">Uncharacterized protein</fullName>
    </submittedName>
</protein>
<accession>A0A835GHP8</accession>
<evidence type="ECO:0000313" key="1">
    <source>
        <dbReference type="EMBL" id="KAF9415990.1"/>
    </source>
</evidence>
<dbReference type="Proteomes" id="UP000648187">
    <property type="component" value="Unassembled WGS sequence"/>
</dbReference>